<dbReference type="Proteomes" id="UP000295985">
    <property type="component" value="Unassembled WGS sequence"/>
</dbReference>
<name>A0A2U1URH6_9GAMM</name>
<dbReference type="Proteomes" id="UP000303847">
    <property type="component" value="Chromosome"/>
</dbReference>
<protein>
    <submittedName>
        <fullName evidence="2">Uncharacterized protein</fullName>
    </submittedName>
</protein>
<organism evidence="2 4">
    <name type="scientific">Brenneria nigrifluens DSM 30175 = ATCC 13028</name>
    <dbReference type="NCBI Taxonomy" id="1121120"/>
    <lineage>
        <taxon>Bacteria</taxon>
        <taxon>Pseudomonadati</taxon>
        <taxon>Pseudomonadota</taxon>
        <taxon>Gammaproteobacteria</taxon>
        <taxon>Enterobacterales</taxon>
        <taxon>Pectobacteriaceae</taxon>
        <taxon>Brenneria</taxon>
    </lineage>
</organism>
<evidence type="ECO:0000313" key="5">
    <source>
        <dbReference type="Proteomes" id="UP000303847"/>
    </source>
</evidence>
<evidence type="ECO:0000313" key="3">
    <source>
        <dbReference type="EMBL" id="QCR06070.1"/>
    </source>
</evidence>
<evidence type="ECO:0000256" key="1">
    <source>
        <dbReference type="SAM" id="Coils"/>
    </source>
</evidence>
<dbReference type="EMBL" id="QDKK01000015">
    <property type="protein sequence ID" value="PWC24279.1"/>
    <property type="molecule type" value="Genomic_DNA"/>
</dbReference>
<keyword evidence="5" id="KW-1185">Reference proteome</keyword>
<sequence>MWLIKRVYIDGAGHEEAFYKDLTLDYIGLSQAVDSPAIERQRSPVRNAKVVTSTYQQLVNGGGKSTYIALLLSIFEPSVSDFTQYLANRRQSEYHYRNYFYKELSVILVEMVNESGQTLLLGHAHQRNGDDVDRTLFICDEPDSLLGAPFDEVPSYSRAERDSELRSYANSLHSFESWLNLKAGSEGGMHWRKTSRQSEWRAFLLEQQINVDLIKTMVTFNSEEGGLTRFIEYKTEHDFLGAFFACTMSKDATERLRELVAHEVERQGELEGIRRNESFLKDVLANWQTFLEPAKQLESTQTQQQLLDDGFRESMRDLTAFIGEAQIEQIQLEDDTGNLQKHIDQKGFLLELLGKRRALLEYDLAQHQLNKQKTRVDALKDEADANQRQIEITRTAIDYKAYAKALDAYRQADEDLKVFQSETERPLQVIFERTAGEALGVLGWAINRHRQQEAKLAEEQGQISKESNALRQSYDKLQKTLGGLEADRDRYKRDKRQGESQREKLCEVGLIQKGETPGAAQYRLELTLHDAQQSEELANTAHYQKEQALEAQQNVVTNALVEQSKAQQTCTQADLKHQSAMDSAQGLVKTYQTLPASTQHDLDVEDINWHSERCGLQLEKVLNANAQTLNGMKQRLLQAQHELEELKLTGHELVTKQNNQALEAFYASGIARDKLWAFPHYLASVFHDEAESIAAVIDHDPGRYLSLVALDDATFELVHKISEKLSWKKAPIAVYLLDEAQDLRRETPELVQVVLSNPDKHGYSKAAYEARLQELENAVASQETCVKAAEGAFNILESFRGDWRLHYDQYGKHWAKLVDHREQARLMLENADVALKQAEHYAQTLRDEKADALARLNSAQQQKIQAEKAHDKLSRFVEMEWAKRETAIMKLEQLAEQIQRSEETLVNLREAQERQKELADNKRAEQTYISIQISEWNKLCNEPFYSEITATEGMEGRSPKDAHEKAAQAFKQLLEAANGDQVTALKQQRKDAEQAQCYASERLTAQPIYSAYPDEVKAAAINELAVINNSIARLNEQQKQFTQNLINSQVTLQNLSQNCANARNALDEDFVWEEKPVEIEAIQTSLAEIANSLHETEYQLKLQLEQKTLLLKKIENVKERLQNAKTAQATIQSITPSSAAGLPGRILSITEYADALSRQCQMYASLKETLKQQNIRVATVWGHFRKRIEEELVKDPDIRASQEYLRQLDSIATYHEVLGDLDRVGTGITQVFEAVQDSLEQFQRSIELTVTHLTAHLEGAIKLLKRAMSVKIPDDCPVLPGRPIIKMTDRFRDVTADLRGFASSRLQQWIARGQVPRAPNRDALTADLVQSVFGEGELEVRLLKTNASRPQWTPVTRLEGSGGQRLTSAFLLFVTVGKVREYDTGISSAGFLLADNPLGKSNADDLMRIQTQMARAYKIQLIYLTGISDENAQSMFDNHLFLNKVQKLRRRDLVTVDKERHALWSASLVAKPKFESVF</sequence>
<feature type="coiled-coil region" evidence="1">
    <location>
        <begin position="828"/>
        <end position="925"/>
    </location>
</feature>
<proteinExistence type="predicted"/>
<feature type="coiled-coil region" evidence="1">
    <location>
        <begin position="765"/>
        <end position="792"/>
    </location>
</feature>
<keyword evidence="1" id="KW-0175">Coiled coil</keyword>
<dbReference type="EMBL" id="CP034036">
    <property type="protein sequence ID" value="QCR06070.1"/>
    <property type="molecule type" value="Genomic_DNA"/>
</dbReference>
<reference evidence="2 4" key="1">
    <citation type="submission" date="2018-04" db="EMBL/GenBank/DDBJ databases">
        <title>Brenneria corticis sp.nov.</title>
        <authorList>
            <person name="Li Y."/>
        </authorList>
    </citation>
    <scope>NUCLEOTIDE SEQUENCE [LARGE SCALE GENOMIC DNA]</scope>
    <source>
        <strain evidence="2 4">LMG 2694</strain>
    </source>
</reference>
<feature type="coiled-coil region" evidence="1">
    <location>
        <begin position="362"/>
        <end position="389"/>
    </location>
</feature>
<dbReference type="OrthoDB" id="6637724at2"/>
<dbReference type="RefSeq" id="WP_009114488.1">
    <property type="nucleotide sequence ID" value="NZ_CP034036.1"/>
</dbReference>
<evidence type="ECO:0000313" key="4">
    <source>
        <dbReference type="Proteomes" id="UP000295985"/>
    </source>
</evidence>
<accession>A0A2U1URH6</accession>
<gene>
    <name evidence="2" type="ORF">DDT54_10525</name>
    <name evidence="3" type="ORF">EH206_19005</name>
</gene>
<reference evidence="3 5" key="2">
    <citation type="submission" date="2018-11" db="EMBL/GenBank/DDBJ databases">
        <title>Genome sequences of Brenneria nigrifluens and Brenneria rubrifaciens.</title>
        <authorList>
            <person name="Poret-Peterson A.T."/>
            <person name="McClean A.E."/>
            <person name="Kluepfel D.A."/>
        </authorList>
    </citation>
    <scope>NUCLEOTIDE SEQUENCE [LARGE SCALE GENOMIC DNA]</scope>
    <source>
        <strain evidence="3 5">ATCC 13028</strain>
    </source>
</reference>
<evidence type="ECO:0000313" key="2">
    <source>
        <dbReference type="EMBL" id="PWC24279.1"/>
    </source>
</evidence>
<feature type="coiled-coil region" evidence="1">
    <location>
        <begin position="1017"/>
        <end position="1044"/>
    </location>
</feature>